<dbReference type="InterPro" id="IPR050706">
    <property type="entry name" value="Cyclic-di-GMP_PDE-like"/>
</dbReference>
<dbReference type="Pfam" id="PF00563">
    <property type="entry name" value="EAL"/>
    <property type="match status" value="1"/>
</dbReference>
<comment type="caution">
    <text evidence="5">The sequence shown here is derived from an EMBL/GenBank/DDBJ whole genome shotgun (WGS) entry which is preliminary data.</text>
</comment>
<feature type="transmembrane region" description="Helical" evidence="2">
    <location>
        <begin position="283"/>
        <end position="302"/>
    </location>
</feature>
<keyword evidence="1" id="KW-0175">Coiled coil</keyword>
<dbReference type="GO" id="GO:0071111">
    <property type="term" value="F:cyclic-guanylate-specific phosphodiesterase activity"/>
    <property type="evidence" value="ECO:0007669"/>
    <property type="project" value="InterPro"/>
</dbReference>
<protein>
    <submittedName>
        <fullName evidence="5">EAL domain-containing protein</fullName>
    </submittedName>
</protein>
<keyword evidence="2" id="KW-1133">Transmembrane helix</keyword>
<dbReference type="PANTHER" id="PTHR33121">
    <property type="entry name" value="CYCLIC DI-GMP PHOSPHODIESTERASE PDEF"/>
    <property type="match status" value="1"/>
</dbReference>
<evidence type="ECO:0000256" key="1">
    <source>
        <dbReference type="SAM" id="Coils"/>
    </source>
</evidence>
<dbReference type="CDD" id="cd01948">
    <property type="entry name" value="EAL"/>
    <property type="match status" value="1"/>
</dbReference>
<dbReference type="SMART" id="SM00052">
    <property type="entry name" value="EAL"/>
    <property type="match status" value="1"/>
</dbReference>
<gene>
    <name evidence="5" type="ORF">DXX93_18840</name>
</gene>
<feature type="domain" description="GGDEF" evidence="4">
    <location>
        <begin position="405"/>
        <end position="538"/>
    </location>
</feature>
<dbReference type="Gene3D" id="3.30.70.270">
    <property type="match status" value="1"/>
</dbReference>
<dbReference type="Gene3D" id="3.20.20.450">
    <property type="entry name" value="EAL domain"/>
    <property type="match status" value="1"/>
</dbReference>
<dbReference type="SUPFAM" id="SSF141868">
    <property type="entry name" value="EAL domain-like"/>
    <property type="match status" value="1"/>
</dbReference>
<accession>A0A3E0TV00</accession>
<dbReference type="PROSITE" id="PS50883">
    <property type="entry name" value="EAL"/>
    <property type="match status" value="1"/>
</dbReference>
<dbReference type="OrthoDB" id="8553030at2"/>
<dbReference type="Proteomes" id="UP000256478">
    <property type="component" value="Unassembled WGS sequence"/>
</dbReference>
<dbReference type="InterPro" id="IPR029150">
    <property type="entry name" value="dCache_3"/>
</dbReference>
<evidence type="ECO:0000313" key="5">
    <source>
        <dbReference type="EMBL" id="REL28418.1"/>
    </source>
</evidence>
<dbReference type="RefSeq" id="WP_116009453.1">
    <property type="nucleotide sequence ID" value="NZ_QUOU01000001.1"/>
</dbReference>
<dbReference type="NCBIfam" id="TIGR00254">
    <property type="entry name" value="GGDEF"/>
    <property type="match status" value="1"/>
</dbReference>
<dbReference type="CDD" id="cd01949">
    <property type="entry name" value="GGDEF"/>
    <property type="match status" value="1"/>
</dbReference>
<dbReference type="Pfam" id="PF14827">
    <property type="entry name" value="dCache_3"/>
    <property type="match status" value="1"/>
</dbReference>
<dbReference type="InterPro" id="IPR000160">
    <property type="entry name" value="GGDEF_dom"/>
</dbReference>
<evidence type="ECO:0000259" key="3">
    <source>
        <dbReference type="PROSITE" id="PS50883"/>
    </source>
</evidence>
<dbReference type="InterPro" id="IPR035919">
    <property type="entry name" value="EAL_sf"/>
</dbReference>
<name>A0A3E0TV00_9GAMM</name>
<feature type="coiled-coil region" evidence="1">
    <location>
        <begin position="343"/>
        <end position="377"/>
    </location>
</feature>
<dbReference type="AlphaFoldDB" id="A0A3E0TV00"/>
<evidence type="ECO:0000256" key="2">
    <source>
        <dbReference type="SAM" id="Phobius"/>
    </source>
</evidence>
<feature type="domain" description="EAL" evidence="3">
    <location>
        <begin position="547"/>
        <end position="801"/>
    </location>
</feature>
<keyword evidence="2" id="KW-0472">Membrane</keyword>
<evidence type="ECO:0000259" key="4">
    <source>
        <dbReference type="PROSITE" id="PS50887"/>
    </source>
</evidence>
<dbReference type="EMBL" id="QUOU01000001">
    <property type="protein sequence ID" value="REL28418.1"/>
    <property type="molecule type" value="Genomic_DNA"/>
</dbReference>
<reference evidence="5 6" key="1">
    <citation type="submission" date="2018-08" db="EMBL/GenBank/DDBJ databases">
        <title>Thalassotalea euphylliae genome.</title>
        <authorList>
            <person name="Summers S."/>
            <person name="Rice S.A."/>
            <person name="Freckelton M.L."/>
            <person name="Nedved B.T."/>
            <person name="Hadfield M.G."/>
        </authorList>
    </citation>
    <scope>NUCLEOTIDE SEQUENCE [LARGE SCALE GENOMIC DNA]</scope>
    <source>
        <strain evidence="5 6">H1</strain>
    </source>
</reference>
<organism evidence="5 6">
    <name type="scientific">Thalassotalea euphylliae</name>
    <dbReference type="NCBI Taxonomy" id="1655234"/>
    <lineage>
        <taxon>Bacteria</taxon>
        <taxon>Pseudomonadati</taxon>
        <taxon>Pseudomonadota</taxon>
        <taxon>Gammaproteobacteria</taxon>
        <taxon>Alteromonadales</taxon>
        <taxon>Colwelliaceae</taxon>
        <taxon>Thalassotalea</taxon>
    </lineage>
</organism>
<dbReference type="Pfam" id="PF00990">
    <property type="entry name" value="GGDEF"/>
    <property type="match status" value="1"/>
</dbReference>
<dbReference type="SMART" id="SM00267">
    <property type="entry name" value="GGDEF"/>
    <property type="match status" value="1"/>
</dbReference>
<keyword evidence="2" id="KW-0812">Transmembrane</keyword>
<dbReference type="PROSITE" id="PS50887">
    <property type="entry name" value="GGDEF"/>
    <property type="match status" value="1"/>
</dbReference>
<dbReference type="InterPro" id="IPR043128">
    <property type="entry name" value="Rev_trsase/Diguanyl_cyclase"/>
</dbReference>
<proteinExistence type="predicted"/>
<sequence length="813" mass="92580">MNRTFVSVPLKLLCLIVGTLLLMSAGFSSLSLWRLEHEFTQFQRDKLNLGSAQFSVEKSRLDNQIRIWVESFSDIVGVNEQPTFNPLSEAVAEQFYALQLHLNVENLWLIDENLQTLWLSSETTPRLVREHAIEVLNVQEPLSSILCDRDCQLYTSVPVINEQGKIAVVTMSASLIDVIFSLHQSLDSNVAVISVPSGQTLSLQQVSFISASNQALLKKIFAQRPEQLSLAQVMDEGIQLSQADNHFLLNFMPLATTSSREYFLVLIDDVSVFKEKNESYRNYFLVTELFIFITLAMLVFFVTSPFARRLINLANALPMLARREFNEFRKVPLKRRSFFVDELDILANAAQELSFELEQLNLEIEQKTKELENIAMYDLLTGLPNRNMLNLQLHKLVASLRRRDDGIGVLFLDLDDFKKVNDSHGHGEGDRLLEEAANRIRTSIDTVDLACRFGGDEFVIVLPQISSIDEAIATAQQILTRFKQPIKVGSGVFYVSTSIGIVYSDNEALRADDLVSFADIAMYEAKKSGGSRYHIYQPEMFTRVAQRVELEGEVRQALLKQQFSLSLQPQLSAKDKRLIGFEALLRWHHPEQGMIPPDEFIPILENSEYMIELGYWVMRRCFELMSEFLEQGLVDVRIAINLSAMQFLDPHLIDYLRQLMRRFNLSAKHFELELTEQTLVSDIDKAIKVMNSLKQIGFSFAIDDFGTGYSSLAYLKKMPVDVIKIDKSFIFGMLENHSDYQIIMSTIAMVKNLGLTVVAEGVESGAQLRSLTMNDCDIIQGYYFSKPVPEAELQHFIADKVVDGFWKTQAKQH</sequence>
<dbReference type="InterPro" id="IPR001633">
    <property type="entry name" value="EAL_dom"/>
</dbReference>
<dbReference type="SUPFAM" id="SSF55073">
    <property type="entry name" value="Nucleotide cyclase"/>
    <property type="match status" value="1"/>
</dbReference>
<dbReference type="InterPro" id="IPR029787">
    <property type="entry name" value="Nucleotide_cyclase"/>
</dbReference>
<evidence type="ECO:0000313" key="6">
    <source>
        <dbReference type="Proteomes" id="UP000256478"/>
    </source>
</evidence>
<dbReference type="PANTHER" id="PTHR33121:SF70">
    <property type="entry name" value="SIGNALING PROTEIN YKOW"/>
    <property type="match status" value="1"/>
</dbReference>